<dbReference type="GO" id="GO:0048468">
    <property type="term" value="P:cell development"/>
    <property type="evidence" value="ECO:0007669"/>
    <property type="project" value="TreeGrafter"/>
</dbReference>
<accession>A0AAV2TIU1</accession>
<dbReference type="GO" id="GO:0005634">
    <property type="term" value="C:nucleus"/>
    <property type="evidence" value="ECO:0007669"/>
    <property type="project" value="TreeGrafter"/>
</dbReference>
<organism evidence="8 9">
    <name type="scientific">Calicophoron daubneyi</name>
    <name type="common">Rumen fluke</name>
    <name type="synonym">Paramphistomum daubneyi</name>
    <dbReference type="NCBI Taxonomy" id="300641"/>
    <lineage>
        <taxon>Eukaryota</taxon>
        <taxon>Metazoa</taxon>
        <taxon>Spiralia</taxon>
        <taxon>Lophotrochozoa</taxon>
        <taxon>Platyhelminthes</taxon>
        <taxon>Trematoda</taxon>
        <taxon>Digenea</taxon>
        <taxon>Plagiorchiida</taxon>
        <taxon>Pronocephalata</taxon>
        <taxon>Paramphistomoidea</taxon>
        <taxon>Paramphistomidae</taxon>
        <taxon>Calicophoron</taxon>
    </lineage>
</organism>
<reference evidence="8" key="1">
    <citation type="submission" date="2024-06" db="EMBL/GenBank/DDBJ databases">
        <authorList>
            <person name="Liu X."/>
            <person name="Lenzi L."/>
            <person name="Haldenby T S."/>
            <person name="Uol C."/>
        </authorList>
    </citation>
    <scope>NUCLEOTIDE SEQUENCE</scope>
</reference>
<evidence type="ECO:0000313" key="9">
    <source>
        <dbReference type="Proteomes" id="UP001497525"/>
    </source>
</evidence>
<keyword evidence="2" id="KW-0963">Cytoplasm</keyword>
<feature type="compositionally biased region" description="Basic residues" evidence="5">
    <location>
        <begin position="583"/>
        <end position="593"/>
    </location>
</feature>
<dbReference type="EMBL" id="CAXLJL010000290">
    <property type="protein sequence ID" value="CAL5136079.1"/>
    <property type="molecule type" value="Genomic_DNA"/>
</dbReference>
<feature type="region of interest" description="Disordered" evidence="5">
    <location>
        <begin position="763"/>
        <end position="821"/>
    </location>
</feature>
<feature type="compositionally biased region" description="Polar residues" evidence="5">
    <location>
        <begin position="797"/>
        <end position="808"/>
    </location>
</feature>
<evidence type="ECO:0000256" key="4">
    <source>
        <dbReference type="PROSITE-ProRule" id="PRU00069"/>
    </source>
</evidence>
<evidence type="ECO:0008006" key="10">
    <source>
        <dbReference type="Google" id="ProtNLM"/>
    </source>
</evidence>
<dbReference type="GO" id="GO:0031625">
    <property type="term" value="F:ubiquitin protein ligase binding"/>
    <property type="evidence" value="ECO:0007669"/>
    <property type="project" value="TreeGrafter"/>
</dbReference>
<dbReference type="InterPro" id="IPR038207">
    <property type="entry name" value="DIX_dom_sf"/>
</dbReference>
<feature type="compositionally biased region" description="Polar residues" evidence="5">
    <location>
        <begin position="510"/>
        <end position="520"/>
    </location>
</feature>
<feature type="domain" description="DIX" evidence="7">
    <location>
        <begin position="1055"/>
        <end position="1138"/>
    </location>
</feature>
<keyword evidence="3 4" id="KW-0879">Wnt signaling pathway</keyword>
<dbReference type="Proteomes" id="UP001497525">
    <property type="component" value="Unassembled WGS sequence"/>
</dbReference>
<dbReference type="InterPro" id="IPR043581">
    <property type="entry name" value="Axin-like"/>
</dbReference>
<evidence type="ECO:0000259" key="6">
    <source>
        <dbReference type="PROSITE" id="PS50132"/>
    </source>
</evidence>
<feature type="compositionally biased region" description="Gly residues" evidence="5">
    <location>
        <begin position="557"/>
        <end position="574"/>
    </location>
</feature>
<evidence type="ECO:0000256" key="2">
    <source>
        <dbReference type="ARBA" id="ARBA00022490"/>
    </source>
</evidence>
<dbReference type="GO" id="GO:0008013">
    <property type="term" value="F:beta-catenin binding"/>
    <property type="evidence" value="ECO:0007669"/>
    <property type="project" value="TreeGrafter"/>
</dbReference>
<comment type="caution">
    <text evidence="8">The sequence shown here is derived from an EMBL/GenBank/DDBJ whole genome shotgun (WGS) entry which is preliminary data.</text>
</comment>
<name>A0AAV2TIU1_CALDB</name>
<dbReference type="GO" id="GO:0016055">
    <property type="term" value="P:Wnt signaling pathway"/>
    <property type="evidence" value="ECO:0007669"/>
    <property type="project" value="UniProtKB-KW"/>
</dbReference>
<feature type="compositionally biased region" description="Gly residues" evidence="5">
    <location>
        <begin position="22"/>
        <end position="32"/>
    </location>
</feature>
<dbReference type="PROSITE" id="PS50132">
    <property type="entry name" value="RGS"/>
    <property type="match status" value="1"/>
</dbReference>
<feature type="compositionally biased region" description="Low complexity" evidence="5">
    <location>
        <begin position="973"/>
        <end position="983"/>
    </location>
</feature>
<dbReference type="InterPro" id="IPR029071">
    <property type="entry name" value="Ubiquitin-like_domsf"/>
</dbReference>
<dbReference type="Gene3D" id="2.40.240.130">
    <property type="match status" value="1"/>
</dbReference>
<dbReference type="InterPro" id="IPR016137">
    <property type="entry name" value="RGS"/>
</dbReference>
<feature type="region of interest" description="Disordered" evidence="5">
    <location>
        <begin position="663"/>
        <end position="713"/>
    </location>
</feature>
<dbReference type="Gene3D" id="1.10.196.10">
    <property type="match status" value="1"/>
</dbReference>
<dbReference type="GO" id="GO:0005886">
    <property type="term" value="C:plasma membrane"/>
    <property type="evidence" value="ECO:0007669"/>
    <property type="project" value="TreeGrafter"/>
</dbReference>
<feature type="domain" description="RGS" evidence="6">
    <location>
        <begin position="82"/>
        <end position="232"/>
    </location>
</feature>
<dbReference type="GO" id="GO:0030877">
    <property type="term" value="C:beta-catenin destruction complex"/>
    <property type="evidence" value="ECO:0007669"/>
    <property type="project" value="TreeGrafter"/>
</dbReference>
<feature type="compositionally biased region" description="Basic and acidic residues" evidence="5">
    <location>
        <begin position="479"/>
        <end position="503"/>
    </location>
</feature>
<evidence type="ECO:0000256" key="3">
    <source>
        <dbReference type="ARBA" id="ARBA00022687"/>
    </source>
</evidence>
<dbReference type="SUPFAM" id="SSF54236">
    <property type="entry name" value="Ubiquitin-like"/>
    <property type="match status" value="1"/>
</dbReference>
<feature type="compositionally biased region" description="Basic and acidic residues" evidence="5">
    <location>
        <begin position="9"/>
        <end position="20"/>
    </location>
</feature>
<dbReference type="SMART" id="SM00315">
    <property type="entry name" value="RGS"/>
    <property type="match status" value="1"/>
</dbReference>
<feature type="region of interest" description="Disordered" evidence="5">
    <location>
        <begin position="1"/>
        <end position="32"/>
    </location>
</feature>
<proteinExistence type="predicted"/>
<gene>
    <name evidence="8" type="ORF">CDAUBV1_LOCUS10166</name>
</gene>
<dbReference type="PANTHER" id="PTHR46102:SF2">
    <property type="entry name" value="AXIN"/>
    <property type="match status" value="1"/>
</dbReference>
<dbReference type="AlphaFoldDB" id="A0AAV2TIU1"/>
<feature type="region of interest" description="Disordered" evidence="5">
    <location>
        <begin position="969"/>
        <end position="1001"/>
    </location>
</feature>
<dbReference type="PANTHER" id="PTHR46102">
    <property type="entry name" value="AXIN"/>
    <property type="match status" value="1"/>
</dbReference>
<dbReference type="InterPro" id="IPR036305">
    <property type="entry name" value="RGS_sf"/>
</dbReference>
<dbReference type="Gene3D" id="1.10.167.10">
    <property type="entry name" value="Regulator of G-protein Signalling 4, domain 2"/>
    <property type="match status" value="1"/>
</dbReference>
<dbReference type="InterPro" id="IPR001158">
    <property type="entry name" value="DIX"/>
</dbReference>
<feature type="region of interest" description="Disordered" evidence="5">
    <location>
        <begin position="1031"/>
        <end position="1054"/>
    </location>
</feature>
<dbReference type="InterPro" id="IPR024066">
    <property type="entry name" value="RGS_subdom1/3"/>
</dbReference>
<evidence type="ECO:0000256" key="1">
    <source>
        <dbReference type="ARBA" id="ARBA00004496"/>
    </source>
</evidence>
<dbReference type="InterPro" id="IPR044926">
    <property type="entry name" value="RGS_subdomain_2"/>
</dbReference>
<dbReference type="GO" id="GO:0005737">
    <property type="term" value="C:cytoplasm"/>
    <property type="evidence" value="ECO:0007669"/>
    <property type="project" value="UniProtKB-SubCell"/>
</dbReference>
<feature type="compositionally biased region" description="Polar residues" evidence="5">
    <location>
        <begin position="668"/>
        <end position="706"/>
    </location>
</feature>
<dbReference type="SMART" id="SM00021">
    <property type="entry name" value="DAX"/>
    <property type="match status" value="1"/>
</dbReference>
<protein>
    <recommendedName>
        <fullName evidence="10">Axin-1</fullName>
    </recommendedName>
</protein>
<feature type="region of interest" description="Disordered" evidence="5">
    <location>
        <begin position="453"/>
        <end position="532"/>
    </location>
</feature>
<evidence type="ECO:0000313" key="8">
    <source>
        <dbReference type="EMBL" id="CAL5136079.1"/>
    </source>
</evidence>
<dbReference type="Pfam" id="PF00615">
    <property type="entry name" value="RGS"/>
    <property type="match status" value="2"/>
</dbReference>
<dbReference type="Pfam" id="PF08833">
    <property type="entry name" value="Axin_b-cat_bind"/>
    <property type="match status" value="1"/>
</dbReference>
<dbReference type="GO" id="GO:0090090">
    <property type="term" value="P:negative regulation of canonical Wnt signaling pathway"/>
    <property type="evidence" value="ECO:0007669"/>
    <property type="project" value="InterPro"/>
</dbReference>
<dbReference type="PROSITE" id="PS50841">
    <property type="entry name" value="DIX"/>
    <property type="match status" value="1"/>
</dbReference>
<dbReference type="Pfam" id="PF00778">
    <property type="entry name" value="DIX"/>
    <property type="match status" value="1"/>
</dbReference>
<dbReference type="InterPro" id="IPR014936">
    <property type="entry name" value="Axin_b-cat-bd"/>
</dbReference>
<sequence length="1138" mass="123165">MSYPPEASRSCHEADGRSDRSGGSGGGGTASGSSGGVYGTVFGGKWITPGVRGSEQRFCNPLHAPTSAHDRLISNWKKWSLGLDYLLQDSEGVALFKSYLQYESCSNLLDFWFACQGFRSKVDPSDHRKIAQLIKAIYRTYIRGSGCSNMGLPSGHLPGMIGESQSPVGLFQPRAEPIRLRAETRRMIAERISHKHSLDQTVFDPAQAEVEHFLRTTAYPAFLKSDVYVDFLQTALDGSRRLFQTAQMDPNRQTSSGWSAMDTGNITQSLGECQPNFTLPGKILPTLDEDRELKSEELARHGVPLSRRRCEVGTFSGPPMPPQPLQQFQCQYCSQYHLQGHPNPCPSIDPSVTSYSHPTQSVALRPALCCSSVAAAPLTMENLQMTRFYRAELSLQQGFTNPTAGTGMARPQLLQECPPSGNLRRTCDPMTGFARSHGSYVHTHWADAICPPAPQPTGNRLPSQPPNPYHISYAPVSARDSERHSLSSEARTDDAHSHTDSSHHRYPSQPRGQNQTVSQTRSDRRHTQLGVSAVGNTCVTTLTSPTTFAPSKPALPIGGGPSAPGFDETGGGGGHGEREHSRPHARHQRRAARRGLPGWRSTERGKSVGAEPVSDEQQNPAPPNPKSIVRSHNLAERDPPAFFRLLSDKLQRVLDNQIATERLDRLMTETSPNPPQSTTDTTQQEATLSPSASNQTVGISVNSSGATHPVSADRCSGATVQSVLQRPWADRLLAAARVQHENSRDNAQAILEDHCSRIWAASADRTPTSSGSGSGGNPLVGDMGNASNGGHPVEYSDQGQVVDPNTNFPPAFDASSPRTRLSPELATSHISRPAYQLSSASADHLHPHQREQNRYVQSVVLAQPSFNLPPPLSSSCVSQSSAQHLPLSAVSNTKENPADHSVVAGTTVLPLLKNIVGKTRSPYSESELQFSPPDDLVLSIRARTAPLSPSCETDDKFSEHKPKLIKAHSAEQSAISPPSSTSSNDNCVARIKRPGPSAPERMEMPAFSANHGESPERPIVTTACTALHSASSSTTSAVSTSTPGLPASSSSSGSPTSLVIGYYLGDDPVPYRSLWPSSEITLGQFKQLIPRKKGTFRYFFKKLSNEFGSGVVHQEITNDNCILPLWEGKVVAKVERIE</sequence>
<dbReference type="GO" id="GO:0032436">
    <property type="term" value="P:positive regulation of proteasomal ubiquitin-dependent protein catabolic process"/>
    <property type="evidence" value="ECO:0007669"/>
    <property type="project" value="TreeGrafter"/>
</dbReference>
<evidence type="ECO:0000256" key="5">
    <source>
        <dbReference type="SAM" id="MobiDB-lite"/>
    </source>
</evidence>
<dbReference type="GO" id="GO:0060090">
    <property type="term" value="F:molecular adaptor activity"/>
    <property type="evidence" value="ECO:0007669"/>
    <property type="project" value="TreeGrafter"/>
</dbReference>
<comment type="subcellular location">
    <subcellularLocation>
        <location evidence="1">Cytoplasm</location>
    </subcellularLocation>
</comment>
<dbReference type="GO" id="GO:0019901">
    <property type="term" value="F:protein kinase binding"/>
    <property type="evidence" value="ECO:0007669"/>
    <property type="project" value="TreeGrafter"/>
</dbReference>
<dbReference type="SUPFAM" id="SSF48097">
    <property type="entry name" value="Regulator of G-protein signaling, RGS"/>
    <property type="match status" value="1"/>
</dbReference>
<evidence type="ECO:0000259" key="7">
    <source>
        <dbReference type="PROSITE" id="PS50841"/>
    </source>
</evidence>
<feature type="region of interest" description="Disordered" evidence="5">
    <location>
        <begin position="544"/>
        <end position="632"/>
    </location>
</feature>